<comment type="caution">
    <text evidence="1">The sequence shown here is derived from an EMBL/GenBank/DDBJ whole genome shotgun (WGS) entry which is preliminary data.</text>
</comment>
<protein>
    <submittedName>
        <fullName evidence="1">Phage minor head protein</fullName>
    </submittedName>
</protein>
<organism evidence="1 2">
    <name type="scientific">Paraburkholderia rhynchosiae</name>
    <dbReference type="NCBI Taxonomy" id="487049"/>
    <lineage>
        <taxon>Bacteria</taxon>
        <taxon>Pseudomonadati</taxon>
        <taxon>Pseudomonadota</taxon>
        <taxon>Betaproteobacteria</taxon>
        <taxon>Burkholderiales</taxon>
        <taxon>Burkholderiaceae</taxon>
        <taxon>Paraburkholderia</taxon>
    </lineage>
</organism>
<accession>A0ACC7NPA0</accession>
<reference evidence="1 2" key="1">
    <citation type="journal article" date="2024" name="Chem. Sci.">
        <title>Discovery of megapolipeptins by genome mining of a Burkholderiales bacteria collection.</title>
        <authorList>
            <person name="Paulo B.S."/>
            <person name="Recchia M.J.J."/>
            <person name="Lee S."/>
            <person name="Fergusson C.H."/>
            <person name="Romanowski S.B."/>
            <person name="Hernandez A."/>
            <person name="Krull N."/>
            <person name="Liu D.Y."/>
            <person name="Cavanagh H."/>
            <person name="Bos A."/>
            <person name="Gray C.A."/>
            <person name="Murphy B.T."/>
            <person name="Linington R.G."/>
            <person name="Eustaquio A.S."/>
        </authorList>
    </citation>
    <scope>NUCLEOTIDE SEQUENCE [LARGE SCALE GENOMIC DNA]</scope>
    <source>
        <strain evidence="1 2">RL18-126-BIB-B</strain>
    </source>
</reference>
<gene>
    <name evidence="1" type="ORF">PQR01_40075</name>
</gene>
<keyword evidence="2" id="KW-1185">Reference proteome</keyword>
<dbReference type="Proteomes" id="UP001629235">
    <property type="component" value="Unassembled WGS sequence"/>
</dbReference>
<sequence>MQSTIGVNVGLIRSVAHEHLAKVQGIVMRSVQMGQDLGSLLDQLLERYALTRRRAAFIARDQNSKATATVARVRQAGLGITEAIWMHSHGGRHPRPSHVAADGKRYRISEGRYLDAVWTWPGREPNCRCVSRPIIPGLARP</sequence>
<proteinExistence type="predicted"/>
<evidence type="ECO:0000313" key="2">
    <source>
        <dbReference type="Proteomes" id="UP001629235"/>
    </source>
</evidence>
<dbReference type="EMBL" id="JAQQDW010000216">
    <property type="protein sequence ID" value="MFM0109392.1"/>
    <property type="molecule type" value="Genomic_DNA"/>
</dbReference>
<name>A0ACC7NPA0_9BURK</name>
<evidence type="ECO:0000313" key="1">
    <source>
        <dbReference type="EMBL" id="MFM0109392.1"/>
    </source>
</evidence>